<dbReference type="InterPro" id="IPR013123">
    <property type="entry name" value="SpoU_subst-bd"/>
</dbReference>
<dbReference type="GO" id="GO:0003723">
    <property type="term" value="F:RNA binding"/>
    <property type="evidence" value="ECO:0007669"/>
    <property type="project" value="InterPro"/>
</dbReference>
<keyword evidence="2 5" id="KW-0489">Methyltransferase</keyword>
<dbReference type="OrthoDB" id="9794400at2"/>
<dbReference type="GO" id="GO:0006396">
    <property type="term" value="P:RNA processing"/>
    <property type="evidence" value="ECO:0007669"/>
    <property type="project" value="InterPro"/>
</dbReference>
<evidence type="ECO:0000256" key="2">
    <source>
        <dbReference type="ARBA" id="ARBA00022603"/>
    </source>
</evidence>
<gene>
    <name evidence="5" type="ORF">SAMN05444406_1529</name>
</gene>
<dbReference type="STRING" id="937334.SAMN05444406_1529"/>
<evidence type="ECO:0000256" key="3">
    <source>
        <dbReference type="ARBA" id="ARBA00022679"/>
    </source>
</evidence>
<accession>A0A1I5YLI7</accession>
<organism evidence="5 6">
    <name type="scientific">Caldicoprobacter faecalis</name>
    <dbReference type="NCBI Taxonomy" id="937334"/>
    <lineage>
        <taxon>Bacteria</taxon>
        <taxon>Bacillati</taxon>
        <taxon>Bacillota</taxon>
        <taxon>Clostridia</taxon>
        <taxon>Caldicoprobacterales</taxon>
        <taxon>Caldicoprobacteraceae</taxon>
        <taxon>Caldicoprobacter</taxon>
    </lineage>
</organism>
<dbReference type="NCBIfam" id="TIGR00186">
    <property type="entry name" value="rRNA_methyl_3"/>
    <property type="match status" value="1"/>
</dbReference>
<dbReference type="SUPFAM" id="SSF55315">
    <property type="entry name" value="L30e-like"/>
    <property type="match status" value="1"/>
</dbReference>
<dbReference type="Gene3D" id="3.40.1280.10">
    <property type="match status" value="1"/>
</dbReference>
<dbReference type="FunFam" id="3.40.1280.10:FF:000008">
    <property type="entry name" value="Group 3 RNA methyltransferase TrmH"/>
    <property type="match status" value="1"/>
</dbReference>
<dbReference type="SUPFAM" id="SSF75217">
    <property type="entry name" value="alpha/beta knot"/>
    <property type="match status" value="1"/>
</dbReference>
<dbReference type="InterPro" id="IPR029026">
    <property type="entry name" value="tRNA_m1G_MTases_N"/>
</dbReference>
<name>A0A1I5YLI7_9FIRM</name>
<dbReference type="Pfam" id="PF00588">
    <property type="entry name" value="SpoU_methylase"/>
    <property type="match status" value="1"/>
</dbReference>
<comment type="similarity">
    <text evidence="1">Belongs to the class IV-like SAM-binding methyltransferase superfamily. RNA methyltransferase TrmH family.</text>
</comment>
<dbReference type="Gene3D" id="3.30.1330.30">
    <property type="match status" value="1"/>
</dbReference>
<dbReference type="EMBL" id="FOXR01000052">
    <property type="protein sequence ID" value="SFQ45101.1"/>
    <property type="molecule type" value="Genomic_DNA"/>
</dbReference>
<evidence type="ECO:0000259" key="4">
    <source>
        <dbReference type="SMART" id="SM00967"/>
    </source>
</evidence>
<sequence length="251" mass="27377">MGDMHRIEDFKWQVEGRNPVMEALRAGRPIEKILVAKGSREGAVRDILKIARERGIVVQEVDRRRLDSISQTGAHQGIIALTVPYAYVSVEDILERARQAGEPPFVVMLDCVEDPHNLGAIIRTAECCGVHGIIIPKRKAVGVTPTVVKASAGAVEYVSIARVTNVASTLEFLKEQGLWVVGAEAEATPYNLQDMKGPIALVIGSEGKGLRRLVKEKCDYLVGIPMKGKINSLNASVAAGILMYEVLRQRS</sequence>
<dbReference type="GO" id="GO:0008173">
    <property type="term" value="F:RNA methyltransferase activity"/>
    <property type="evidence" value="ECO:0007669"/>
    <property type="project" value="InterPro"/>
</dbReference>
<dbReference type="GO" id="GO:0005829">
    <property type="term" value="C:cytosol"/>
    <property type="evidence" value="ECO:0007669"/>
    <property type="project" value="TreeGrafter"/>
</dbReference>
<protein>
    <submittedName>
        <fullName evidence="5">23S rRNA (Guanosine2251-2'-O)-methyltransferase</fullName>
    </submittedName>
</protein>
<dbReference type="AlphaFoldDB" id="A0A1I5YLI7"/>
<proteinExistence type="inferred from homology"/>
<keyword evidence="3 5" id="KW-0808">Transferase</keyword>
<dbReference type="InterPro" id="IPR001537">
    <property type="entry name" value="SpoU_MeTrfase"/>
</dbReference>
<reference evidence="5 6" key="1">
    <citation type="submission" date="2016-10" db="EMBL/GenBank/DDBJ databases">
        <authorList>
            <person name="de Groot N.N."/>
        </authorList>
    </citation>
    <scope>NUCLEOTIDE SEQUENCE [LARGE SCALE GENOMIC DNA]</scope>
    <source>
        <strain evidence="5 6">DSM 20678</strain>
    </source>
</reference>
<keyword evidence="6" id="KW-1185">Reference proteome</keyword>
<feature type="domain" description="RNA 2-O ribose methyltransferase substrate binding" evidence="4">
    <location>
        <begin position="13"/>
        <end position="88"/>
    </location>
</feature>
<evidence type="ECO:0000313" key="5">
    <source>
        <dbReference type="EMBL" id="SFQ45101.1"/>
    </source>
</evidence>
<dbReference type="RefSeq" id="WP_092282850.1">
    <property type="nucleotide sequence ID" value="NZ_FOXR01000052.1"/>
</dbReference>
<evidence type="ECO:0000256" key="1">
    <source>
        <dbReference type="ARBA" id="ARBA00007228"/>
    </source>
</evidence>
<dbReference type="PANTHER" id="PTHR46429">
    <property type="entry name" value="23S RRNA (GUANOSINE-2'-O-)-METHYLTRANSFERASE RLMB"/>
    <property type="match status" value="1"/>
</dbReference>
<dbReference type="Proteomes" id="UP000198577">
    <property type="component" value="Unassembled WGS sequence"/>
</dbReference>
<dbReference type="InterPro" id="IPR029028">
    <property type="entry name" value="Alpha/beta_knot_MTases"/>
</dbReference>
<dbReference type="InterPro" id="IPR004441">
    <property type="entry name" value="rRNA_MeTrfase_TrmH"/>
</dbReference>
<dbReference type="InterPro" id="IPR029064">
    <property type="entry name" value="Ribosomal_eL30-like_sf"/>
</dbReference>
<dbReference type="CDD" id="cd18103">
    <property type="entry name" value="SpoU-like_RlmB"/>
    <property type="match status" value="1"/>
</dbReference>
<dbReference type="PANTHER" id="PTHR46429:SF1">
    <property type="entry name" value="23S RRNA (GUANOSINE-2'-O-)-METHYLTRANSFERASE RLMB"/>
    <property type="match status" value="1"/>
</dbReference>
<dbReference type="Pfam" id="PF08032">
    <property type="entry name" value="SpoU_sub_bind"/>
    <property type="match status" value="1"/>
</dbReference>
<dbReference type="SMART" id="SM00967">
    <property type="entry name" value="SpoU_sub_bind"/>
    <property type="match status" value="1"/>
</dbReference>
<evidence type="ECO:0000313" key="6">
    <source>
        <dbReference type="Proteomes" id="UP000198577"/>
    </source>
</evidence>
<dbReference type="GO" id="GO:0032259">
    <property type="term" value="P:methylation"/>
    <property type="evidence" value="ECO:0007669"/>
    <property type="project" value="UniProtKB-KW"/>
</dbReference>